<accession>A0A0F9VKR1</accession>
<evidence type="ECO:0000256" key="1">
    <source>
        <dbReference type="SAM" id="MobiDB-lite"/>
    </source>
</evidence>
<sequence length="261" mass="28977">MSKEKEGPMAGVETPEIVAPAPEENDKQAPAHDAEMYLVMERRDEAQIVEALEGRYIEEFVYEFESGGRKVTGLSWMGIQEASREYGGIVCPIEKMIMKLTKTHVAVTIEAKDIKTGSVRIGHSKQQRRMSLRSGKFLDDEFAEQKAISKAQRNAIRQLLPQTLLKQWIERHRSGTGSAAKPKEAPKAAEKKEAPSNGGLEALMFKMESAETVADLSAIINESVDIWNGLKGKDKAEFNAVRARMMDELKSTADAGQKNLL</sequence>
<reference evidence="2" key="1">
    <citation type="journal article" date="2015" name="Nature">
        <title>Complex archaea that bridge the gap between prokaryotes and eukaryotes.</title>
        <authorList>
            <person name="Spang A."/>
            <person name="Saw J.H."/>
            <person name="Jorgensen S.L."/>
            <person name="Zaremba-Niedzwiedzka K."/>
            <person name="Martijn J."/>
            <person name="Lind A.E."/>
            <person name="van Eijk R."/>
            <person name="Schleper C."/>
            <person name="Guy L."/>
            <person name="Ettema T.J."/>
        </authorList>
    </citation>
    <scope>NUCLEOTIDE SEQUENCE</scope>
</reference>
<evidence type="ECO:0000313" key="2">
    <source>
        <dbReference type="EMBL" id="KKN74091.1"/>
    </source>
</evidence>
<feature type="compositionally biased region" description="Basic and acidic residues" evidence="1">
    <location>
        <begin position="181"/>
        <end position="194"/>
    </location>
</feature>
<protein>
    <submittedName>
        <fullName evidence="2">Uncharacterized protein</fullName>
    </submittedName>
</protein>
<dbReference type="EMBL" id="LAZR01000332">
    <property type="protein sequence ID" value="KKN74091.1"/>
    <property type="molecule type" value="Genomic_DNA"/>
</dbReference>
<comment type="caution">
    <text evidence="2">The sequence shown here is derived from an EMBL/GenBank/DDBJ whole genome shotgun (WGS) entry which is preliminary data.</text>
</comment>
<proteinExistence type="predicted"/>
<gene>
    <name evidence="2" type="ORF">LCGC14_0394310</name>
</gene>
<name>A0A0F9VKR1_9ZZZZ</name>
<organism evidence="2">
    <name type="scientific">marine sediment metagenome</name>
    <dbReference type="NCBI Taxonomy" id="412755"/>
    <lineage>
        <taxon>unclassified sequences</taxon>
        <taxon>metagenomes</taxon>
        <taxon>ecological metagenomes</taxon>
    </lineage>
</organism>
<feature type="region of interest" description="Disordered" evidence="1">
    <location>
        <begin position="173"/>
        <end position="196"/>
    </location>
</feature>
<feature type="region of interest" description="Disordered" evidence="1">
    <location>
        <begin position="1"/>
        <end position="30"/>
    </location>
</feature>
<dbReference type="AlphaFoldDB" id="A0A0F9VKR1"/>